<dbReference type="PANTHER" id="PTHR34630:SF103">
    <property type="entry name" value="AND NB-ARC DOMAIN DISEASE RESISTANCE PROTEIN, PUTATIVE-RELATED"/>
    <property type="match status" value="1"/>
</dbReference>
<dbReference type="AlphaFoldDB" id="A0AAQ3NUW4"/>
<evidence type="ECO:0000313" key="2">
    <source>
        <dbReference type="Proteomes" id="UP001374535"/>
    </source>
</evidence>
<proteinExistence type="predicted"/>
<dbReference type="EMBL" id="CP144698">
    <property type="protein sequence ID" value="WVZ16650.1"/>
    <property type="molecule type" value="Genomic_DNA"/>
</dbReference>
<dbReference type="Proteomes" id="UP001374535">
    <property type="component" value="Chromosome 3"/>
</dbReference>
<dbReference type="PANTHER" id="PTHR34630">
    <property type="entry name" value="OS11G0677101 PROTEIN"/>
    <property type="match status" value="1"/>
</dbReference>
<evidence type="ECO:0000313" key="1">
    <source>
        <dbReference type="EMBL" id="WVZ16650.1"/>
    </source>
</evidence>
<evidence type="ECO:0008006" key="3">
    <source>
        <dbReference type="Google" id="ProtNLM"/>
    </source>
</evidence>
<dbReference type="SUPFAM" id="SSF52058">
    <property type="entry name" value="L domain-like"/>
    <property type="match status" value="1"/>
</dbReference>
<dbReference type="InterPro" id="IPR032675">
    <property type="entry name" value="LRR_dom_sf"/>
</dbReference>
<sequence>MLPSLGQLSSLKHILISEMNSVKTIDAGFYKKEDCSSMAPFPSLESLYIFNMPCWEMWSSVDSKAFPVLQELYIKNCPKLKGDLPNHLPSLQKLKIESCQLLVSSFPRAPALRTLKICESNKVELHAFPQSVKSIKITGRPMVESIIEAITDIQLTCLKNLSLSDCSSAISFPGDRLPSSLKKLYISGLNKLSFPV</sequence>
<gene>
    <name evidence="1" type="ORF">V8G54_009632</name>
</gene>
<keyword evidence="2" id="KW-1185">Reference proteome</keyword>
<accession>A0AAQ3NUW4</accession>
<organism evidence="1 2">
    <name type="scientific">Vigna mungo</name>
    <name type="common">Black gram</name>
    <name type="synonym">Phaseolus mungo</name>
    <dbReference type="NCBI Taxonomy" id="3915"/>
    <lineage>
        <taxon>Eukaryota</taxon>
        <taxon>Viridiplantae</taxon>
        <taxon>Streptophyta</taxon>
        <taxon>Embryophyta</taxon>
        <taxon>Tracheophyta</taxon>
        <taxon>Spermatophyta</taxon>
        <taxon>Magnoliopsida</taxon>
        <taxon>eudicotyledons</taxon>
        <taxon>Gunneridae</taxon>
        <taxon>Pentapetalae</taxon>
        <taxon>rosids</taxon>
        <taxon>fabids</taxon>
        <taxon>Fabales</taxon>
        <taxon>Fabaceae</taxon>
        <taxon>Papilionoideae</taxon>
        <taxon>50 kb inversion clade</taxon>
        <taxon>NPAAA clade</taxon>
        <taxon>indigoferoid/millettioid clade</taxon>
        <taxon>Phaseoleae</taxon>
        <taxon>Vigna</taxon>
    </lineage>
</organism>
<feature type="non-terminal residue" evidence="1">
    <location>
        <position position="196"/>
    </location>
</feature>
<name>A0AAQ3NUW4_VIGMU</name>
<reference evidence="1 2" key="1">
    <citation type="journal article" date="2023" name="Life. Sci Alliance">
        <title>Evolutionary insights into 3D genome organization and epigenetic landscape of Vigna mungo.</title>
        <authorList>
            <person name="Junaid A."/>
            <person name="Singh B."/>
            <person name="Bhatia S."/>
        </authorList>
    </citation>
    <scope>NUCLEOTIDE SEQUENCE [LARGE SCALE GENOMIC DNA]</scope>
    <source>
        <strain evidence="1">Urdbean</strain>
    </source>
</reference>
<protein>
    <recommendedName>
        <fullName evidence="3">Disease resistance protein</fullName>
    </recommendedName>
</protein>
<dbReference type="Gene3D" id="3.80.10.10">
    <property type="entry name" value="Ribonuclease Inhibitor"/>
    <property type="match status" value="1"/>
</dbReference>